<gene>
    <name evidence="5" type="primary">yiaO</name>
    <name evidence="5" type="ORF">KL86APRO_10386</name>
</gene>
<dbReference type="InterPro" id="IPR004682">
    <property type="entry name" value="TRAP_DctP"/>
</dbReference>
<proteinExistence type="inferred from homology"/>
<dbReference type="PIRSF" id="PIRSF006470">
    <property type="entry name" value="DctB"/>
    <property type="match status" value="1"/>
</dbReference>
<dbReference type="CDD" id="cd13678">
    <property type="entry name" value="PBP2_TRAP_DctP10"/>
    <property type="match status" value="1"/>
</dbReference>
<dbReference type="InterPro" id="IPR018389">
    <property type="entry name" value="DctP_fam"/>
</dbReference>
<comment type="similarity">
    <text evidence="1">Belongs to the bacterial solute-binding protein 7 family.</text>
</comment>
<reference evidence="5" key="1">
    <citation type="submission" date="2016-04" db="EMBL/GenBank/DDBJ databases">
        <authorList>
            <person name="Evans L.H."/>
            <person name="Alamgir A."/>
            <person name="Owens N."/>
            <person name="Weber N.D."/>
            <person name="Virtaneva K."/>
            <person name="Barbian K."/>
            <person name="Babar A."/>
            <person name="Rosenke K."/>
        </authorList>
    </citation>
    <scope>NUCLEOTIDE SEQUENCE</scope>
    <source>
        <strain evidence="5">86</strain>
    </source>
</reference>
<keyword evidence="3 4" id="KW-0732">Signal</keyword>
<evidence type="ECO:0000313" key="5">
    <source>
        <dbReference type="EMBL" id="SBV93459.1"/>
    </source>
</evidence>
<dbReference type="Gene3D" id="3.40.190.170">
    <property type="entry name" value="Bacterial extracellular solute-binding protein, family 7"/>
    <property type="match status" value="1"/>
</dbReference>
<dbReference type="AlphaFoldDB" id="A0A212J1Y5"/>
<evidence type="ECO:0000256" key="2">
    <source>
        <dbReference type="ARBA" id="ARBA00022448"/>
    </source>
</evidence>
<feature type="chain" id="PRO_5012600623" evidence="4">
    <location>
        <begin position="26"/>
        <end position="338"/>
    </location>
</feature>
<sequence>MHHPRKLAVAALAVASFFAASPAVAADYKAEYTVSTVLPAPFPWGIAADKWVDLVKERTQGRITLKIYSNSQLVSGDQTKEFAAMRQGIIDMAVGSTINWSPQVKELNLFSMPFLMPDYAAMDRITQGPVGKELFEILRKRGVEPLAWAENGFRQVTNSKHEIHTPADLAGLKIRVVGSPLYNDIFTALGANPTQMSWADAKPALTTKAVDGQENPISVFKIAKIATVGQQYMTRWNYVNDPLIFAVNKRVWESFTPEDQKILRQAAIDAGAYGIKASREGDEAALKEIKAEGVTVTELTPAERARFVEKTRGVYADWAKKIGPDLVKAAEKAVAAKK</sequence>
<dbReference type="Pfam" id="PF03480">
    <property type="entry name" value="DctP"/>
    <property type="match status" value="1"/>
</dbReference>
<dbReference type="PANTHER" id="PTHR33376">
    <property type="match status" value="1"/>
</dbReference>
<organism evidence="5">
    <name type="scientific">uncultured Alphaproteobacteria bacterium</name>
    <dbReference type="NCBI Taxonomy" id="91750"/>
    <lineage>
        <taxon>Bacteria</taxon>
        <taxon>Pseudomonadati</taxon>
        <taxon>Pseudomonadota</taxon>
        <taxon>Alphaproteobacteria</taxon>
        <taxon>environmental samples</taxon>
    </lineage>
</organism>
<dbReference type="GO" id="GO:0030288">
    <property type="term" value="C:outer membrane-bounded periplasmic space"/>
    <property type="evidence" value="ECO:0007669"/>
    <property type="project" value="InterPro"/>
</dbReference>
<dbReference type="GO" id="GO:0055085">
    <property type="term" value="P:transmembrane transport"/>
    <property type="evidence" value="ECO:0007669"/>
    <property type="project" value="InterPro"/>
</dbReference>
<dbReference type="PANTHER" id="PTHR33376:SF7">
    <property type="entry name" value="C4-DICARBOXYLATE-BINDING PROTEIN DCTB"/>
    <property type="match status" value="1"/>
</dbReference>
<feature type="signal peptide" evidence="4">
    <location>
        <begin position="1"/>
        <end position="25"/>
    </location>
</feature>
<accession>A0A212J1Y5</accession>
<dbReference type="InterPro" id="IPR038404">
    <property type="entry name" value="TRAP_DctP_sf"/>
</dbReference>
<dbReference type="NCBIfam" id="NF037995">
    <property type="entry name" value="TRAP_S1"/>
    <property type="match status" value="1"/>
</dbReference>
<evidence type="ECO:0000256" key="3">
    <source>
        <dbReference type="ARBA" id="ARBA00022729"/>
    </source>
</evidence>
<protein>
    <submittedName>
        <fullName evidence="5">2,3-diketo-L-gulonate-binding periplasmic protein yiaO</fullName>
    </submittedName>
</protein>
<dbReference type="NCBIfam" id="TIGR00787">
    <property type="entry name" value="dctP"/>
    <property type="match status" value="1"/>
</dbReference>
<dbReference type="SUPFAM" id="SSF53850">
    <property type="entry name" value="Periplasmic binding protein-like II"/>
    <property type="match status" value="1"/>
</dbReference>
<dbReference type="EMBL" id="FLUO01000001">
    <property type="protein sequence ID" value="SBV93459.1"/>
    <property type="molecule type" value="Genomic_DNA"/>
</dbReference>
<evidence type="ECO:0000256" key="1">
    <source>
        <dbReference type="ARBA" id="ARBA00009023"/>
    </source>
</evidence>
<evidence type="ECO:0000256" key="4">
    <source>
        <dbReference type="SAM" id="SignalP"/>
    </source>
</evidence>
<name>A0A212J1Y5_9PROT</name>
<keyword evidence="2" id="KW-0813">Transport</keyword>